<dbReference type="GO" id="GO:0015074">
    <property type="term" value="P:DNA integration"/>
    <property type="evidence" value="ECO:0007669"/>
    <property type="project" value="InterPro"/>
</dbReference>
<dbReference type="Gene3D" id="3.30.420.10">
    <property type="entry name" value="Ribonuclease H-like superfamily/Ribonuclease H"/>
    <property type="match status" value="1"/>
</dbReference>
<keyword evidence="3" id="KW-1185">Reference proteome</keyword>
<dbReference type="InterPro" id="IPR012337">
    <property type="entry name" value="RNaseH-like_sf"/>
</dbReference>
<reference evidence="2" key="1">
    <citation type="submission" date="2020-08" db="EMBL/GenBank/DDBJ databases">
        <title>Multicomponent nature underlies the extraordinary mechanical properties of spider dragline silk.</title>
        <authorList>
            <person name="Kono N."/>
            <person name="Nakamura H."/>
            <person name="Mori M."/>
            <person name="Yoshida Y."/>
            <person name="Ohtoshi R."/>
            <person name="Malay A.D."/>
            <person name="Moran D.A.P."/>
            <person name="Tomita M."/>
            <person name="Numata K."/>
            <person name="Arakawa K."/>
        </authorList>
    </citation>
    <scope>NUCLEOTIDE SEQUENCE</scope>
</reference>
<evidence type="ECO:0000259" key="1">
    <source>
        <dbReference type="PROSITE" id="PS50994"/>
    </source>
</evidence>
<gene>
    <name evidence="2" type="primary">POL_790</name>
    <name evidence="2" type="ORF">NPIL_517951</name>
</gene>
<protein>
    <submittedName>
        <fullName evidence="2">Retrovirus-related Pol polyprotein from transposon 412</fullName>
    </submittedName>
</protein>
<accession>A0A8X6IVH6</accession>
<feature type="domain" description="Integrase catalytic" evidence="1">
    <location>
        <begin position="1"/>
        <end position="124"/>
    </location>
</feature>
<proteinExistence type="predicted"/>
<comment type="caution">
    <text evidence="2">The sequence shown here is derived from an EMBL/GenBank/DDBJ whole genome shotgun (WGS) entry which is preliminary data.</text>
</comment>
<dbReference type="PROSITE" id="PS50994">
    <property type="entry name" value="INTEGRASE"/>
    <property type="match status" value="1"/>
</dbReference>
<dbReference type="SUPFAM" id="SSF53098">
    <property type="entry name" value="Ribonuclease H-like"/>
    <property type="match status" value="1"/>
</dbReference>
<sequence>MTGEVTSRALMHDWISWFGCPVTIITDQGTNFQSNLLHELTRMLGRNKVRSAAYHPQANGIIERLHRYLKSALKAHNKIKWIETLPFVLFGLRSALKEDIEVIFLQLVYVLQNDYPPILPFINP</sequence>
<organism evidence="2 3">
    <name type="scientific">Nephila pilipes</name>
    <name type="common">Giant wood spider</name>
    <name type="synonym">Nephila maculata</name>
    <dbReference type="NCBI Taxonomy" id="299642"/>
    <lineage>
        <taxon>Eukaryota</taxon>
        <taxon>Metazoa</taxon>
        <taxon>Ecdysozoa</taxon>
        <taxon>Arthropoda</taxon>
        <taxon>Chelicerata</taxon>
        <taxon>Arachnida</taxon>
        <taxon>Araneae</taxon>
        <taxon>Araneomorphae</taxon>
        <taxon>Entelegynae</taxon>
        <taxon>Araneoidea</taxon>
        <taxon>Nephilidae</taxon>
        <taxon>Nephila</taxon>
    </lineage>
</organism>
<dbReference type="GO" id="GO:0003676">
    <property type="term" value="F:nucleic acid binding"/>
    <property type="evidence" value="ECO:0007669"/>
    <property type="project" value="InterPro"/>
</dbReference>
<dbReference type="Proteomes" id="UP000887013">
    <property type="component" value="Unassembled WGS sequence"/>
</dbReference>
<dbReference type="EMBL" id="BMAW01093877">
    <property type="protein sequence ID" value="GFS62543.1"/>
    <property type="molecule type" value="Genomic_DNA"/>
</dbReference>
<dbReference type="OrthoDB" id="775972at2759"/>
<name>A0A8X6IVH6_NEPPI</name>
<dbReference type="InterPro" id="IPR001584">
    <property type="entry name" value="Integrase_cat-core"/>
</dbReference>
<dbReference type="AlphaFoldDB" id="A0A8X6IVH6"/>
<dbReference type="PANTHER" id="PTHR38681">
    <property type="entry name" value="RETROVIRUS-RELATED POL POLYPROTEIN FROM TRANSPOSON 412-LIKE PROTEIN-RELATED"/>
    <property type="match status" value="1"/>
</dbReference>
<dbReference type="InterPro" id="IPR036397">
    <property type="entry name" value="RNaseH_sf"/>
</dbReference>
<dbReference type="PANTHER" id="PTHR38681:SF1">
    <property type="entry name" value="RETROVIRUS-RELATED POL POLYPROTEIN FROM TRANSPOSON 412-LIKE PROTEIN"/>
    <property type="match status" value="1"/>
</dbReference>
<evidence type="ECO:0000313" key="3">
    <source>
        <dbReference type="Proteomes" id="UP000887013"/>
    </source>
</evidence>
<evidence type="ECO:0000313" key="2">
    <source>
        <dbReference type="EMBL" id="GFS62543.1"/>
    </source>
</evidence>